<evidence type="ECO:0000313" key="10">
    <source>
        <dbReference type="EMBL" id="MVT24906.1"/>
    </source>
</evidence>
<organism evidence="10 11">
    <name type="scientific">Nesterenkonia alkaliphila</name>
    <dbReference type="NCBI Taxonomy" id="1463631"/>
    <lineage>
        <taxon>Bacteria</taxon>
        <taxon>Bacillati</taxon>
        <taxon>Actinomycetota</taxon>
        <taxon>Actinomycetes</taxon>
        <taxon>Micrococcales</taxon>
        <taxon>Micrococcaceae</taxon>
        <taxon>Nesterenkonia</taxon>
    </lineage>
</organism>
<evidence type="ECO:0000256" key="8">
    <source>
        <dbReference type="SAM" id="MobiDB-lite"/>
    </source>
</evidence>
<evidence type="ECO:0000256" key="7">
    <source>
        <dbReference type="ARBA" id="ARBA00023136"/>
    </source>
</evidence>
<sequence length="182" mass="19284">MTMLDWAYWITQFFLALGALCAVYRVYKGPSVLDRVISVDVILIIVGSVMLVDMAYHRHTDFILFVVVTAVIGFLGAVAIARYVVVRTPESEDTVRQAEAQAAALSGGAADEPEIPAGQSPAGSAQEDESTSWFAALARSGFAPKRKNDAEHDAAAEADSAGSTSEPGIPHPRRDTSEGGSA</sequence>
<feature type="transmembrane region" description="Helical" evidence="9">
    <location>
        <begin position="36"/>
        <end position="56"/>
    </location>
</feature>
<feature type="region of interest" description="Disordered" evidence="8">
    <location>
        <begin position="145"/>
        <end position="182"/>
    </location>
</feature>
<feature type="region of interest" description="Disordered" evidence="8">
    <location>
        <begin position="98"/>
        <end position="130"/>
    </location>
</feature>
<comment type="similarity">
    <text evidence="2">Belongs to the CPA3 antiporters (TC 2.A.63) subunit F family.</text>
</comment>
<evidence type="ECO:0008006" key="12">
    <source>
        <dbReference type="Google" id="ProtNLM"/>
    </source>
</evidence>
<evidence type="ECO:0000256" key="3">
    <source>
        <dbReference type="ARBA" id="ARBA00022448"/>
    </source>
</evidence>
<evidence type="ECO:0000256" key="4">
    <source>
        <dbReference type="ARBA" id="ARBA00022475"/>
    </source>
</evidence>
<dbReference type="Pfam" id="PF04066">
    <property type="entry name" value="MrpF_PhaF"/>
    <property type="match status" value="1"/>
</dbReference>
<dbReference type="AlphaFoldDB" id="A0A7K1UEW4"/>
<evidence type="ECO:0000256" key="9">
    <source>
        <dbReference type="SAM" id="Phobius"/>
    </source>
</evidence>
<comment type="subcellular location">
    <subcellularLocation>
        <location evidence="1">Cell membrane</location>
        <topology evidence="1">Multi-pass membrane protein</topology>
    </subcellularLocation>
</comment>
<feature type="transmembrane region" description="Helical" evidence="9">
    <location>
        <begin position="6"/>
        <end position="24"/>
    </location>
</feature>
<dbReference type="OrthoDB" id="3733837at2"/>
<feature type="compositionally biased region" description="Low complexity" evidence="8">
    <location>
        <begin position="157"/>
        <end position="166"/>
    </location>
</feature>
<dbReference type="EMBL" id="WRPM01000006">
    <property type="protein sequence ID" value="MVT24906.1"/>
    <property type="molecule type" value="Genomic_DNA"/>
</dbReference>
<evidence type="ECO:0000256" key="1">
    <source>
        <dbReference type="ARBA" id="ARBA00004651"/>
    </source>
</evidence>
<feature type="transmembrane region" description="Helical" evidence="9">
    <location>
        <begin position="62"/>
        <end position="85"/>
    </location>
</feature>
<proteinExistence type="inferred from homology"/>
<keyword evidence="3" id="KW-0813">Transport</keyword>
<dbReference type="GO" id="GO:0005886">
    <property type="term" value="C:plasma membrane"/>
    <property type="evidence" value="ECO:0007669"/>
    <property type="project" value="UniProtKB-SubCell"/>
</dbReference>
<evidence type="ECO:0000313" key="11">
    <source>
        <dbReference type="Proteomes" id="UP000460157"/>
    </source>
</evidence>
<gene>
    <name evidence="10" type="ORF">GNZ21_00760</name>
</gene>
<dbReference type="PANTHER" id="PTHR34702:SF1">
    <property type="entry name" value="NA(+)_H(+) ANTIPORTER SUBUNIT F"/>
    <property type="match status" value="1"/>
</dbReference>
<keyword evidence="5 9" id="KW-0812">Transmembrane</keyword>
<feature type="compositionally biased region" description="Basic and acidic residues" evidence="8">
    <location>
        <begin position="172"/>
        <end position="182"/>
    </location>
</feature>
<dbReference type="Proteomes" id="UP000460157">
    <property type="component" value="Unassembled WGS sequence"/>
</dbReference>
<evidence type="ECO:0000256" key="6">
    <source>
        <dbReference type="ARBA" id="ARBA00022989"/>
    </source>
</evidence>
<keyword evidence="6 9" id="KW-1133">Transmembrane helix</keyword>
<name>A0A7K1UEW4_9MICC</name>
<evidence type="ECO:0000256" key="5">
    <source>
        <dbReference type="ARBA" id="ARBA00022692"/>
    </source>
</evidence>
<reference evidence="10 11" key="1">
    <citation type="submission" date="2019-12" db="EMBL/GenBank/DDBJ databases">
        <title>Nesterenkonia muleiensis sp. nov., a novel actinobacterium isolated from sap of Populus euphratica.</title>
        <authorList>
            <person name="Wang R."/>
        </authorList>
    </citation>
    <scope>NUCLEOTIDE SEQUENCE [LARGE SCALE GENOMIC DNA]</scope>
    <source>
        <strain evidence="10 11">F10</strain>
    </source>
</reference>
<keyword evidence="4" id="KW-1003">Cell membrane</keyword>
<dbReference type="RefSeq" id="WP_157320456.1">
    <property type="nucleotide sequence ID" value="NZ_BMFX01000014.1"/>
</dbReference>
<dbReference type="GO" id="GO:0015385">
    <property type="term" value="F:sodium:proton antiporter activity"/>
    <property type="evidence" value="ECO:0007669"/>
    <property type="project" value="TreeGrafter"/>
</dbReference>
<keyword evidence="7 9" id="KW-0472">Membrane</keyword>
<evidence type="ECO:0000256" key="2">
    <source>
        <dbReference type="ARBA" id="ARBA00009212"/>
    </source>
</evidence>
<feature type="compositionally biased region" description="Basic and acidic residues" evidence="8">
    <location>
        <begin position="146"/>
        <end position="155"/>
    </location>
</feature>
<feature type="compositionally biased region" description="Low complexity" evidence="8">
    <location>
        <begin position="98"/>
        <end position="110"/>
    </location>
</feature>
<comment type="caution">
    <text evidence="10">The sequence shown here is derived from an EMBL/GenBank/DDBJ whole genome shotgun (WGS) entry which is preliminary data.</text>
</comment>
<dbReference type="PANTHER" id="PTHR34702">
    <property type="entry name" value="NA(+)/H(+) ANTIPORTER SUBUNIT F1"/>
    <property type="match status" value="1"/>
</dbReference>
<keyword evidence="11" id="KW-1185">Reference proteome</keyword>
<accession>A0A7K1UEW4</accession>
<protein>
    <recommendedName>
        <fullName evidence="12">Sodium:proton antiporter</fullName>
    </recommendedName>
</protein>
<dbReference type="InterPro" id="IPR007208">
    <property type="entry name" value="MrpF/PhaF-like"/>
</dbReference>